<comment type="caution">
    <text evidence="7">The sequence shown here is derived from an EMBL/GenBank/DDBJ whole genome shotgun (WGS) entry which is preliminary data.</text>
</comment>
<keyword evidence="1" id="KW-0436">Ligase</keyword>
<protein>
    <recommendedName>
        <fullName evidence="6">Aminoacyl-transfer RNA synthetases class-II family profile domain-containing protein</fullName>
    </recommendedName>
</protein>
<evidence type="ECO:0000256" key="1">
    <source>
        <dbReference type="ARBA" id="ARBA00022598"/>
    </source>
</evidence>
<evidence type="ECO:0000256" key="4">
    <source>
        <dbReference type="ARBA" id="ARBA00022917"/>
    </source>
</evidence>
<evidence type="ECO:0000259" key="6">
    <source>
        <dbReference type="PROSITE" id="PS50862"/>
    </source>
</evidence>
<dbReference type="InterPro" id="IPR006195">
    <property type="entry name" value="aa-tRNA-synth_II"/>
</dbReference>
<gene>
    <name evidence="7" type="ORF">LCY76_22875</name>
</gene>
<keyword evidence="3" id="KW-0067">ATP-binding</keyword>
<dbReference type="InterPro" id="IPR045864">
    <property type="entry name" value="aa-tRNA-synth_II/BPL/LPL"/>
</dbReference>
<dbReference type="Proteomes" id="UP001139011">
    <property type="component" value="Unassembled WGS sequence"/>
</dbReference>
<evidence type="ECO:0000256" key="2">
    <source>
        <dbReference type="ARBA" id="ARBA00022741"/>
    </source>
</evidence>
<evidence type="ECO:0000313" key="8">
    <source>
        <dbReference type="Proteomes" id="UP001139011"/>
    </source>
</evidence>
<accession>A0A9X1XGU4</accession>
<proteinExistence type="predicted"/>
<dbReference type="GO" id="GO:0016740">
    <property type="term" value="F:transferase activity"/>
    <property type="evidence" value="ECO:0007669"/>
    <property type="project" value="UniProtKB-ARBA"/>
</dbReference>
<dbReference type="RefSeq" id="WP_248254788.1">
    <property type="nucleotide sequence ID" value="NZ_JAIWJX010000004.1"/>
</dbReference>
<dbReference type="PROSITE" id="PS50862">
    <property type="entry name" value="AA_TRNA_LIGASE_II"/>
    <property type="match status" value="1"/>
</dbReference>
<dbReference type="GO" id="GO:0140096">
    <property type="term" value="F:catalytic activity, acting on a protein"/>
    <property type="evidence" value="ECO:0007669"/>
    <property type="project" value="UniProtKB-ARBA"/>
</dbReference>
<name>A0A9X1XGU4_9BACL</name>
<dbReference type="Gene3D" id="3.30.930.10">
    <property type="entry name" value="Bira Bifunctional Protein, Domain 2"/>
    <property type="match status" value="1"/>
</dbReference>
<keyword evidence="8" id="KW-1185">Reference proteome</keyword>
<dbReference type="AlphaFoldDB" id="A0A9X1XGU4"/>
<keyword evidence="4" id="KW-0648">Protein biosynthesis</keyword>
<dbReference type="GO" id="GO:0005524">
    <property type="term" value="F:ATP binding"/>
    <property type="evidence" value="ECO:0007669"/>
    <property type="project" value="UniProtKB-KW"/>
</dbReference>
<dbReference type="GO" id="GO:0006418">
    <property type="term" value="P:tRNA aminoacylation for protein translation"/>
    <property type="evidence" value="ECO:0007669"/>
    <property type="project" value="InterPro"/>
</dbReference>
<keyword evidence="2" id="KW-0547">Nucleotide-binding</keyword>
<dbReference type="SUPFAM" id="SSF55681">
    <property type="entry name" value="Class II aaRS and biotin synthetases"/>
    <property type="match status" value="1"/>
</dbReference>
<evidence type="ECO:0000313" key="7">
    <source>
        <dbReference type="EMBL" id="MCK6259418.1"/>
    </source>
</evidence>
<dbReference type="Pfam" id="PF00587">
    <property type="entry name" value="tRNA-synt_2b"/>
    <property type="match status" value="1"/>
</dbReference>
<evidence type="ECO:0000256" key="3">
    <source>
        <dbReference type="ARBA" id="ARBA00022840"/>
    </source>
</evidence>
<dbReference type="GO" id="GO:0004812">
    <property type="term" value="F:aminoacyl-tRNA ligase activity"/>
    <property type="evidence" value="ECO:0007669"/>
    <property type="project" value="UniProtKB-KW"/>
</dbReference>
<feature type="domain" description="Aminoacyl-transfer RNA synthetases class-II family profile" evidence="6">
    <location>
        <begin position="212"/>
        <end position="360"/>
    </location>
</feature>
<dbReference type="InterPro" id="IPR002314">
    <property type="entry name" value="aa-tRNA-synt_IIb"/>
</dbReference>
<evidence type="ECO:0000256" key="5">
    <source>
        <dbReference type="ARBA" id="ARBA00023146"/>
    </source>
</evidence>
<reference evidence="7" key="1">
    <citation type="submission" date="2021-09" db="EMBL/GenBank/DDBJ databases">
        <title>Genome analysis of Fictibacillus sp. KIGAM418 isolated from marine sediment.</title>
        <authorList>
            <person name="Seo M.-J."/>
            <person name="Cho E.-S."/>
            <person name="Hwang C.Y."/>
        </authorList>
    </citation>
    <scope>NUCLEOTIDE SEQUENCE</scope>
    <source>
        <strain evidence="7">KIGAM418</strain>
    </source>
</reference>
<sequence>MLLYIPLKKLNTNRERVLGDLENLYYLSESILHIEVNDQMLIVDTLNHREVKKQIKRYFTQPSTNPTLKQKVLEDNTMHIPSYHSSFVHSSTGAILTGDSSFLEEAFDRLICQIAKKHHVVFKHYPSFLSNKSMHVSGYAKCFPQRLYRLSEIPHEFDILTQYRKLSQSHQDTNHLFKTTDHFLQPCICYHVYEELASQSNPELLQLYSAKGRCYRHEHPHRLSPTRLQEFTMREIVFVGSDKDVKNVRMQLLSDVWDLFEDLGLRGYLTTSNDPFFLHENQDKKFYQIADNTKYEIIFSPNEDIHVSIASGNHCGTMLCDAFQLNKESPSLFSGCVAFGLDRWVQAFLYHYGSDKKGWPSLIRNLIV</sequence>
<organism evidence="7 8">
    <name type="scientific">Fictibacillus marinisediminis</name>
    <dbReference type="NCBI Taxonomy" id="2878389"/>
    <lineage>
        <taxon>Bacteria</taxon>
        <taxon>Bacillati</taxon>
        <taxon>Bacillota</taxon>
        <taxon>Bacilli</taxon>
        <taxon>Bacillales</taxon>
        <taxon>Fictibacillaceae</taxon>
        <taxon>Fictibacillus</taxon>
    </lineage>
</organism>
<dbReference type="EMBL" id="JAIWJX010000004">
    <property type="protein sequence ID" value="MCK6259418.1"/>
    <property type="molecule type" value="Genomic_DNA"/>
</dbReference>
<keyword evidence="5" id="KW-0030">Aminoacyl-tRNA synthetase</keyword>